<evidence type="ECO:0000256" key="3">
    <source>
        <dbReference type="ARBA" id="ARBA00022833"/>
    </source>
</evidence>
<dbReference type="AlphaFoldDB" id="A0A8T2RDM2"/>
<dbReference type="InterPro" id="IPR001841">
    <property type="entry name" value="Znf_RING"/>
</dbReference>
<accession>A0A8T2RDM2</accession>
<keyword evidence="1" id="KW-0479">Metal-binding</keyword>
<dbReference type="Pfam" id="PF13920">
    <property type="entry name" value="zf-C3HC4_3"/>
    <property type="match status" value="1"/>
</dbReference>
<dbReference type="PANTHER" id="PTHR42647">
    <property type="entry name" value="SBP (S-RIBONUCLEASE BINDING PROTEIN) FAMILY PROTEIN"/>
    <property type="match status" value="1"/>
</dbReference>
<dbReference type="InterPro" id="IPR013083">
    <property type="entry name" value="Znf_RING/FYVE/PHD"/>
</dbReference>
<dbReference type="GO" id="GO:0008270">
    <property type="term" value="F:zinc ion binding"/>
    <property type="evidence" value="ECO:0007669"/>
    <property type="project" value="UniProtKB-KW"/>
</dbReference>
<dbReference type="Proteomes" id="UP000825935">
    <property type="component" value="Chromosome 27"/>
</dbReference>
<feature type="domain" description="RING-type" evidence="5">
    <location>
        <begin position="38"/>
        <end position="73"/>
    </location>
</feature>
<evidence type="ECO:0000313" key="7">
    <source>
        <dbReference type="Proteomes" id="UP000825935"/>
    </source>
</evidence>
<reference evidence="6 7" key="1">
    <citation type="submission" date="2021-08" db="EMBL/GenBank/DDBJ databases">
        <title>WGS assembly of Ceratopteris richardii.</title>
        <authorList>
            <person name="Marchant D.B."/>
            <person name="Chen G."/>
            <person name="Jenkins J."/>
            <person name="Shu S."/>
            <person name="Leebens-Mack J."/>
            <person name="Grimwood J."/>
            <person name="Schmutz J."/>
            <person name="Soltis P."/>
            <person name="Soltis D."/>
            <person name="Chen Z.-H."/>
        </authorList>
    </citation>
    <scope>NUCLEOTIDE SEQUENCE [LARGE SCALE GENOMIC DNA]</scope>
    <source>
        <strain evidence="6">Whitten #5841</strain>
        <tissue evidence="6">Leaf</tissue>
    </source>
</reference>
<organism evidence="6 7">
    <name type="scientific">Ceratopteris richardii</name>
    <name type="common">Triangle waterfern</name>
    <dbReference type="NCBI Taxonomy" id="49495"/>
    <lineage>
        <taxon>Eukaryota</taxon>
        <taxon>Viridiplantae</taxon>
        <taxon>Streptophyta</taxon>
        <taxon>Embryophyta</taxon>
        <taxon>Tracheophyta</taxon>
        <taxon>Polypodiopsida</taxon>
        <taxon>Polypodiidae</taxon>
        <taxon>Polypodiales</taxon>
        <taxon>Pteridineae</taxon>
        <taxon>Pteridaceae</taxon>
        <taxon>Parkerioideae</taxon>
        <taxon>Ceratopteris</taxon>
    </lineage>
</organism>
<dbReference type="EMBL" id="CM035432">
    <property type="protein sequence ID" value="KAH7294552.1"/>
    <property type="molecule type" value="Genomic_DNA"/>
</dbReference>
<dbReference type="PROSITE" id="PS50089">
    <property type="entry name" value="ZF_RING_2"/>
    <property type="match status" value="1"/>
</dbReference>
<keyword evidence="2 4" id="KW-0863">Zinc-finger</keyword>
<name>A0A8T2RDM2_CERRI</name>
<evidence type="ECO:0000256" key="4">
    <source>
        <dbReference type="PROSITE-ProRule" id="PRU00175"/>
    </source>
</evidence>
<dbReference type="OrthoDB" id="1711136at2759"/>
<evidence type="ECO:0000256" key="1">
    <source>
        <dbReference type="ARBA" id="ARBA00022723"/>
    </source>
</evidence>
<evidence type="ECO:0000259" key="5">
    <source>
        <dbReference type="PROSITE" id="PS50089"/>
    </source>
</evidence>
<dbReference type="PANTHER" id="PTHR42647:SF5">
    <property type="entry name" value="SBP (S-RIBONUCLEASE BINDING PROTEIN) FAMILY PROTEIN"/>
    <property type="match status" value="1"/>
</dbReference>
<protein>
    <recommendedName>
        <fullName evidence="5">RING-type domain-containing protein</fullName>
    </recommendedName>
</protein>
<dbReference type="Gene3D" id="3.30.40.10">
    <property type="entry name" value="Zinc/RING finger domain, C3HC4 (zinc finger)"/>
    <property type="match status" value="1"/>
</dbReference>
<keyword evidence="7" id="KW-1185">Reference proteome</keyword>
<proteinExistence type="predicted"/>
<evidence type="ECO:0000256" key="2">
    <source>
        <dbReference type="ARBA" id="ARBA00022771"/>
    </source>
</evidence>
<keyword evidence="3" id="KW-0862">Zinc</keyword>
<comment type="caution">
    <text evidence="6">The sequence shown here is derived from an EMBL/GenBank/DDBJ whole genome shotgun (WGS) entry which is preliminary data.</text>
</comment>
<evidence type="ECO:0000313" key="6">
    <source>
        <dbReference type="EMBL" id="KAH7294552.1"/>
    </source>
</evidence>
<gene>
    <name evidence="6" type="ORF">KP509_27G006900</name>
</gene>
<sequence>MRAMISIRKAQYVSPSSGGIRTNQSSILNNEAPVMRLCRRCQIKEASVVLLPCLHLCLCVRCKDDCERCPMCTSLKSASVEVFLS</sequence>
<dbReference type="GO" id="GO:0004842">
    <property type="term" value="F:ubiquitin-protein transferase activity"/>
    <property type="evidence" value="ECO:0007669"/>
    <property type="project" value="TreeGrafter"/>
</dbReference>